<evidence type="ECO:0000256" key="1">
    <source>
        <dbReference type="ARBA" id="ARBA00011079"/>
    </source>
</evidence>
<keyword evidence="3" id="KW-0732">Signal</keyword>
<dbReference type="AlphaFoldDB" id="A0A0B1ST18"/>
<sequence length="223" mass="25410">LLFHNRSAKLKTRFFQLYYYNFKYSNHTRFKYAFLLVGGEGPIRPFDEARKPHIANEGNIVVQWAKQFGAALFALEHRFYGESRPTADMSVENLKYLNSQQAIEDIAYFIKQMNRRYGDPIWIAFGASYSGSLALWARQKYPELIAGAVASSAPMEITLDFWGLKDGIGDVFRAHSETCAENIEKAFAEMSDLMKTGKGREKLQQLLALVLSPFQNPCSFGVH</sequence>
<gene>
    <name evidence="6" type="ORF">OESDEN_12120</name>
</gene>
<dbReference type="GO" id="GO:0006508">
    <property type="term" value="P:proteolysis"/>
    <property type="evidence" value="ECO:0007669"/>
    <property type="project" value="UniProtKB-KW"/>
</dbReference>
<proteinExistence type="inferred from homology"/>
<dbReference type="GO" id="GO:0004180">
    <property type="term" value="F:carboxypeptidase activity"/>
    <property type="evidence" value="ECO:0007669"/>
    <property type="project" value="UniProtKB-KW"/>
</dbReference>
<keyword evidence="7" id="KW-1185">Reference proteome</keyword>
<dbReference type="GO" id="GO:0008239">
    <property type="term" value="F:dipeptidyl-peptidase activity"/>
    <property type="evidence" value="ECO:0007669"/>
    <property type="project" value="TreeGrafter"/>
</dbReference>
<dbReference type="Gene3D" id="3.40.50.1820">
    <property type="entry name" value="alpha/beta hydrolase"/>
    <property type="match status" value="1"/>
</dbReference>
<dbReference type="OrthoDB" id="1735038at2759"/>
<dbReference type="Proteomes" id="UP000053660">
    <property type="component" value="Unassembled WGS sequence"/>
</dbReference>
<dbReference type="Pfam" id="PF05577">
    <property type="entry name" value="Peptidase_S28"/>
    <property type="match status" value="1"/>
</dbReference>
<organism evidence="6 7">
    <name type="scientific">Oesophagostomum dentatum</name>
    <name type="common">Nodular worm</name>
    <dbReference type="NCBI Taxonomy" id="61180"/>
    <lineage>
        <taxon>Eukaryota</taxon>
        <taxon>Metazoa</taxon>
        <taxon>Ecdysozoa</taxon>
        <taxon>Nematoda</taxon>
        <taxon>Chromadorea</taxon>
        <taxon>Rhabditida</taxon>
        <taxon>Rhabditina</taxon>
        <taxon>Rhabditomorpha</taxon>
        <taxon>Strongyloidea</taxon>
        <taxon>Strongylidae</taxon>
        <taxon>Oesophagostomum</taxon>
    </lineage>
</organism>
<evidence type="ECO:0000313" key="6">
    <source>
        <dbReference type="EMBL" id="KHJ88089.1"/>
    </source>
</evidence>
<dbReference type="Gene3D" id="1.20.120.980">
    <property type="entry name" value="Serine carboxypeptidase S28, SKS domain"/>
    <property type="match status" value="1"/>
</dbReference>
<protein>
    <submittedName>
        <fullName evidence="6">Serine carboxypeptidase S28</fullName>
    </submittedName>
</protein>
<evidence type="ECO:0000256" key="5">
    <source>
        <dbReference type="ARBA" id="ARBA00023180"/>
    </source>
</evidence>
<evidence type="ECO:0000256" key="4">
    <source>
        <dbReference type="ARBA" id="ARBA00022801"/>
    </source>
</evidence>
<dbReference type="InterPro" id="IPR008758">
    <property type="entry name" value="Peptidase_S28"/>
</dbReference>
<evidence type="ECO:0000256" key="2">
    <source>
        <dbReference type="ARBA" id="ARBA00022670"/>
    </source>
</evidence>
<accession>A0A0B1ST18</accession>
<dbReference type="InterPro" id="IPR042269">
    <property type="entry name" value="Ser_carbopepase_S28_SKS"/>
</dbReference>
<keyword evidence="2" id="KW-0645">Protease</keyword>
<evidence type="ECO:0000313" key="7">
    <source>
        <dbReference type="Proteomes" id="UP000053660"/>
    </source>
</evidence>
<reference evidence="6 7" key="1">
    <citation type="submission" date="2014-03" db="EMBL/GenBank/DDBJ databases">
        <title>Draft genome of the hookworm Oesophagostomum dentatum.</title>
        <authorList>
            <person name="Mitreva M."/>
        </authorList>
    </citation>
    <scope>NUCLEOTIDE SEQUENCE [LARGE SCALE GENOMIC DNA]</scope>
    <source>
        <strain evidence="6 7">OD-Hann</strain>
    </source>
</reference>
<dbReference type="GO" id="GO:0070008">
    <property type="term" value="F:serine-type exopeptidase activity"/>
    <property type="evidence" value="ECO:0007669"/>
    <property type="project" value="InterPro"/>
</dbReference>
<dbReference type="InterPro" id="IPR029058">
    <property type="entry name" value="AB_hydrolase_fold"/>
</dbReference>
<keyword evidence="6" id="KW-0121">Carboxypeptidase</keyword>
<comment type="similarity">
    <text evidence="1">Belongs to the peptidase S28 family.</text>
</comment>
<dbReference type="EMBL" id="KN556454">
    <property type="protein sequence ID" value="KHJ88089.1"/>
    <property type="molecule type" value="Genomic_DNA"/>
</dbReference>
<dbReference type="SUPFAM" id="SSF53474">
    <property type="entry name" value="alpha/beta-Hydrolases"/>
    <property type="match status" value="1"/>
</dbReference>
<keyword evidence="4" id="KW-0378">Hydrolase</keyword>
<name>A0A0B1ST18_OESDE</name>
<dbReference type="PANTHER" id="PTHR11010:SF117">
    <property type="entry name" value="SERINE PROTEASE 16"/>
    <property type="match status" value="1"/>
</dbReference>
<dbReference type="PANTHER" id="PTHR11010">
    <property type="entry name" value="PROTEASE S28 PRO-X CARBOXYPEPTIDASE-RELATED"/>
    <property type="match status" value="1"/>
</dbReference>
<feature type="non-terminal residue" evidence="6">
    <location>
        <position position="1"/>
    </location>
</feature>
<keyword evidence="5" id="KW-0325">Glycoprotein</keyword>
<evidence type="ECO:0000256" key="3">
    <source>
        <dbReference type="ARBA" id="ARBA00022729"/>
    </source>
</evidence>